<protein>
    <submittedName>
        <fullName evidence="1">MIP09676p</fullName>
    </submittedName>
</protein>
<dbReference type="EMBL" id="BT072972">
    <property type="protein sequence ID" value="ADM14341.1"/>
    <property type="molecule type" value="mRNA"/>
</dbReference>
<dbReference type="AlphaFoldDB" id="E0R7Q2"/>
<sequence>MYIIPVQYAECIWPWLTVRSKSIYITGQTILYIKVFKLRF</sequence>
<organism evidence="1">
    <name type="scientific">Drosophila melanogaster</name>
    <name type="common">Fruit fly</name>
    <dbReference type="NCBI Taxonomy" id="7227"/>
    <lineage>
        <taxon>Eukaryota</taxon>
        <taxon>Metazoa</taxon>
        <taxon>Ecdysozoa</taxon>
        <taxon>Arthropoda</taxon>
        <taxon>Hexapoda</taxon>
        <taxon>Insecta</taxon>
        <taxon>Pterygota</taxon>
        <taxon>Neoptera</taxon>
        <taxon>Endopterygota</taxon>
        <taxon>Diptera</taxon>
        <taxon>Brachycera</taxon>
        <taxon>Muscomorpha</taxon>
        <taxon>Ephydroidea</taxon>
        <taxon>Drosophilidae</taxon>
        <taxon>Drosophila</taxon>
        <taxon>Sophophora</taxon>
    </lineage>
</organism>
<accession>E0R7Q2</accession>
<evidence type="ECO:0000313" key="1">
    <source>
        <dbReference type="EMBL" id="ADM14341.1"/>
    </source>
</evidence>
<name>E0R7Q2_DROME</name>
<reference evidence="1" key="1">
    <citation type="submission" date="2010-08" db="EMBL/GenBank/DDBJ databases">
        <authorList>
            <person name="Carlson J."/>
            <person name="Booth B."/>
            <person name="Frise E."/>
            <person name="Sandler J."/>
            <person name="Wan K."/>
            <person name="Yu C."/>
            <person name="Celniker S."/>
        </authorList>
    </citation>
    <scope>NUCLEOTIDE SEQUENCE</scope>
</reference>
<proteinExistence type="evidence at transcript level"/>